<dbReference type="Proteomes" id="UP000603545">
    <property type="component" value="Unassembled WGS sequence"/>
</dbReference>
<protein>
    <submittedName>
        <fullName evidence="1">Uncharacterized protein</fullName>
    </submittedName>
</protein>
<dbReference type="AlphaFoldDB" id="A0A8J6N4G0"/>
<evidence type="ECO:0000313" key="2">
    <source>
        <dbReference type="Proteomes" id="UP000603545"/>
    </source>
</evidence>
<organism evidence="1 2">
    <name type="scientific">Candidatus Desulfaltia bathyphila</name>
    <dbReference type="NCBI Taxonomy" id="2841697"/>
    <lineage>
        <taxon>Bacteria</taxon>
        <taxon>Pseudomonadati</taxon>
        <taxon>Thermodesulfobacteriota</taxon>
        <taxon>Desulfobacteria</taxon>
        <taxon>Desulfobacterales</taxon>
        <taxon>Desulfobacterales incertae sedis</taxon>
        <taxon>Candidatus Desulfaltia</taxon>
    </lineage>
</organism>
<comment type="caution">
    <text evidence="1">The sequence shown here is derived from an EMBL/GenBank/DDBJ whole genome shotgun (WGS) entry which is preliminary data.</text>
</comment>
<reference evidence="1 2" key="1">
    <citation type="submission" date="2020-08" db="EMBL/GenBank/DDBJ databases">
        <title>Bridging the membrane lipid divide: bacteria of the FCB group superphylum have the potential to synthesize archaeal ether lipids.</title>
        <authorList>
            <person name="Villanueva L."/>
            <person name="Von Meijenfeldt F.A.B."/>
            <person name="Westbye A.B."/>
            <person name="Yadav S."/>
            <person name="Hopmans E.C."/>
            <person name="Dutilh B.E."/>
            <person name="Sinninghe Damste J.S."/>
        </authorList>
    </citation>
    <scope>NUCLEOTIDE SEQUENCE [LARGE SCALE GENOMIC DNA]</scope>
    <source>
        <strain evidence="1">NIOZ-UU82</strain>
    </source>
</reference>
<sequence length="86" mass="10083">MKDKRGLYYYPFPLNKQIRTYVRESEGDIWFRLWSKEDPGLWMEHGWVPYGAIKRAAGMFKSGSFDPDQAYDIRVARALVEESSSS</sequence>
<name>A0A8J6N4G0_9BACT</name>
<gene>
    <name evidence="1" type="ORF">H8E80_00355</name>
</gene>
<accession>A0A8J6N4G0</accession>
<dbReference type="EMBL" id="JACNLL010000008">
    <property type="protein sequence ID" value="MBC8198487.1"/>
    <property type="molecule type" value="Genomic_DNA"/>
</dbReference>
<proteinExistence type="predicted"/>
<evidence type="ECO:0000313" key="1">
    <source>
        <dbReference type="EMBL" id="MBC8198487.1"/>
    </source>
</evidence>